<accession>A0A1U9KM03</accession>
<dbReference type="EMBL" id="CP014691">
    <property type="protein sequence ID" value="AQS86805.1"/>
    <property type="molecule type" value="Genomic_DNA"/>
</dbReference>
<evidence type="ECO:0000313" key="3">
    <source>
        <dbReference type="Proteomes" id="UP000188604"/>
    </source>
</evidence>
<evidence type="ECO:0000313" key="2">
    <source>
        <dbReference type="EMBL" id="AQS86805.1"/>
    </source>
</evidence>
<feature type="region of interest" description="Disordered" evidence="1">
    <location>
        <begin position="1"/>
        <end position="30"/>
    </location>
</feature>
<dbReference type="AlphaFoldDB" id="A0A1U9KM03"/>
<evidence type="ECO:0000256" key="1">
    <source>
        <dbReference type="SAM" id="MobiDB-lite"/>
    </source>
</evidence>
<dbReference type="OrthoDB" id="9787548at2"/>
<gene>
    <name evidence="2" type="ORF">A0U93_01250</name>
</gene>
<keyword evidence="3" id="KW-1185">Reference proteome</keyword>
<reference evidence="2 3" key="1">
    <citation type="submission" date="2016-03" db="EMBL/GenBank/DDBJ databases">
        <title>Acetic acid bacteria sequencing.</title>
        <authorList>
            <person name="Brandt J."/>
            <person name="Jakob F."/>
            <person name="Vogel R.F."/>
        </authorList>
    </citation>
    <scope>NUCLEOTIDE SEQUENCE [LARGE SCALE GENOMIC DNA]</scope>
    <source>
        <strain evidence="2 3">NBRC 101099</strain>
    </source>
</reference>
<dbReference type="RefSeq" id="WP_077805771.1">
    <property type="nucleotide sequence ID" value="NZ_BJXS01000010.1"/>
</dbReference>
<dbReference type="STRING" id="320497.A0U93_01250"/>
<organism evidence="2 3">
    <name type="scientific">Neoasaia chiangmaiensis</name>
    <dbReference type="NCBI Taxonomy" id="320497"/>
    <lineage>
        <taxon>Bacteria</taxon>
        <taxon>Pseudomonadati</taxon>
        <taxon>Pseudomonadota</taxon>
        <taxon>Alphaproteobacteria</taxon>
        <taxon>Acetobacterales</taxon>
        <taxon>Acetobacteraceae</taxon>
        <taxon>Neoasaia</taxon>
    </lineage>
</organism>
<dbReference type="Proteomes" id="UP000188604">
    <property type="component" value="Chromosome"/>
</dbReference>
<proteinExistence type="predicted"/>
<name>A0A1U9KM03_9PROT</name>
<protein>
    <recommendedName>
        <fullName evidence="4">Divalent metal cation transporter</fullName>
    </recommendedName>
</protein>
<evidence type="ECO:0008006" key="4">
    <source>
        <dbReference type="Google" id="ProtNLM"/>
    </source>
</evidence>
<dbReference type="KEGG" id="nch:A0U93_01250"/>
<sequence length="71" mass="7640">MAHPTDVSAPSPAPKSAARRLSRPTEVGSNSLPEAFASVRVPAAEAYWFRRFLAFVGPGYMVSVGYMDPGR</sequence>